<accession>A0A9P5IQ63</accession>
<comment type="caution">
    <text evidence="2">The sequence shown here is derived from an EMBL/GenBank/DDBJ whole genome shotgun (WGS) entry which is preliminary data.</text>
</comment>
<keyword evidence="3" id="KW-1185">Reference proteome</keyword>
<name>A0A9P5IQ63_9HELO</name>
<reference evidence="2 3" key="1">
    <citation type="journal article" date="2020" name="Genome Biol. Evol.">
        <title>Comparative genomics of Sclerotiniaceae.</title>
        <authorList>
            <person name="Valero Jimenez C.A."/>
            <person name="Steentjes M."/>
            <person name="Scholten O.E."/>
            <person name="Van Kan J.A.L."/>
        </authorList>
    </citation>
    <scope>NUCLEOTIDE SEQUENCE [LARGE SCALE GENOMIC DNA]</scope>
    <source>
        <strain evidence="2 3">MUCL 94</strain>
    </source>
</reference>
<dbReference type="RefSeq" id="XP_038733794.1">
    <property type="nucleotide sequence ID" value="XM_038875437.1"/>
</dbReference>
<dbReference type="Proteomes" id="UP000710849">
    <property type="component" value="Unassembled WGS sequence"/>
</dbReference>
<sequence>MVFSNVGEIMQHAFEHAKPIIPADSVPPKEADSKKATMDHHKLKYGQNTCKRCGGMFLKRIDLENYLAHDHGLQLECSKPDCHHKATTPLGFALHYLSCSMVKCKKCEGSFDKDKDPELKAHMAESHSTKLIFGCVQRTRTFQSSDAVAQHYSAEHAFICAACPGTFFINSATRERHFATCGSTSETSDSGESFQTSRTGFLPLMQMKPLPVLKICPPSTQAQVQIHEEPFSPALLLPLTQSTSSDPRRAFLSSPATATDPKHSRP</sequence>
<dbReference type="AlphaFoldDB" id="A0A9P5IQ63"/>
<evidence type="ECO:0000313" key="3">
    <source>
        <dbReference type="Proteomes" id="UP000710849"/>
    </source>
</evidence>
<organism evidence="2 3">
    <name type="scientific">Botrytis byssoidea</name>
    <dbReference type="NCBI Taxonomy" id="139641"/>
    <lineage>
        <taxon>Eukaryota</taxon>
        <taxon>Fungi</taxon>
        <taxon>Dikarya</taxon>
        <taxon>Ascomycota</taxon>
        <taxon>Pezizomycotina</taxon>
        <taxon>Leotiomycetes</taxon>
        <taxon>Helotiales</taxon>
        <taxon>Sclerotiniaceae</taxon>
        <taxon>Botrytis</taxon>
    </lineage>
</organism>
<feature type="region of interest" description="Disordered" evidence="1">
    <location>
        <begin position="238"/>
        <end position="266"/>
    </location>
</feature>
<evidence type="ECO:0000313" key="2">
    <source>
        <dbReference type="EMBL" id="KAF7945887.1"/>
    </source>
</evidence>
<dbReference type="EMBL" id="RCSW01000008">
    <property type="protein sequence ID" value="KAF7945887.1"/>
    <property type="molecule type" value="Genomic_DNA"/>
</dbReference>
<protein>
    <submittedName>
        <fullName evidence="2">Uncharacterized protein</fullName>
    </submittedName>
</protein>
<proteinExistence type="predicted"/>
<evidence type="ECO:0000256" key="1">
    <source>
        <dbReference type="SAM" id="MobiDB-lite"/>
    </source>
</evidence>
<gene>
    <name evidence="2" type="ORF">EAE97_004925</name>
</gene>
<dbReference type="GeneID" id="62148514"/>